<dbReference type="SUPFAM" id="SSF56059">
    <property type="entry name" value="Glutathione synthetase ATP-binding domain-like"/>
    <property type="match status" value="1"/>
</dbReference>
<evidence type="ECO:0000259" key="5">
    <source>
        <dbReference type="PROSITE" id="PS50975"/>
    </source>
</evidence>
<dbReference type="Gene3D" id="3.30.1490.20">
    <property type="entry name" value="ATP-grasp fold, A domain"/>
    <property type="match status" value="1"/>
</dbReference>
<dbReference type="SMART" id="SM01209">
    <property type="entry name" value="GARS_A"/>
    <property type="match status" value="1"/>
</dbReference>
<dbReference type="Pfam" id="PF13535">
    <property type="entry name" value="ATP-grasp_4"/>
    <property type="match status" value="1"/>
</dbReference>
<gene>
    <name evidence="6" type="ORF">EEJ42_44695</name>
</gene>
<sequence length="440" mass="49367">MSNDNLLPTTPLRPVLLVMRNTYAWNGEHIEAMQRLGLEIHLVTQVKASLDDARFASVVLLEPGLDMDTTERIVLDAARERGITHVFTFYEADLTLVSRVNTVLGHSWANHQADVTSRDKRLQREFLAEHSIPGAKYVAVEGVESGLKAVGDFAYPVIVKPSNLSASIGVALAKNQDELVAALAEIEDLSGRWDDYFLSGRPAEIALLEEFLPGREVTLDGVVLHGKFYLAGVTDKMQMPGPYFEEDYYTLPFRTPEEEPELVALTEQIVRGLGVQHCLFNAEYRKDADGNYRVVEFSTRLSGGQNYRNLREVYGIDPVRLWLKALLQDEDLDPAAAEEELWRDEVRRTAPQAAACIKFAYREGRLLRSNPGDAYYSPHFRSYLPGSKVGSLLRRAPEGWYEIAGSLAVACPYHGPEDIDRVERIATELDEQLDVMVTPK</sequence>
<dbReference type="Gene3D" id="3.30.470.20">
    <property type="entry name" value="ATP-grasp fold, B domain"/>
    <property type="match status" value="1"/>
</dbReference>
<keyword evidence="2 4" id="KW-0547">Nucleotide-binding</keyword>
<dbReference type="RefSeq" id="WP_123107863.1">
    <property type="nucleotide sequence ID" value="NZ_RIBZ01000848.1"/>
</dbReference>
<dbReference type="GO" id="GO:0046872">
    <property type="term" value="F:metal ion binding"/>
    <property type="evidence" value="ECO:0007669"/>
    <property type="project" value="InterPro"/>
</dbReference>
<accession>A0A3M8SXJ2</accession>
<dbReference type="PANTHER" id="PTHR43585">
    <property type="entry name" value="FUMIPYRROLE BIOSYNTHESIS PROTEIN C"/>
    <property type="match status" value="1"/>
</dbReference>
<comment type="caution">
    <text evidence="6">The sequence shown here is derived from an EMBL/GenBank/DDBJ whole genome shotgun (WGS) entry which is preliminary data.</text>
</comment>
<evidence type="ECO:0000256" key="2">
    <source>
        <dbReference type="ARBA" id="ARBA00022741"/>
    </source>
</evidence>
<organism evidence="6 7">
    <name type="scientific">Streptomyces botrytidirepellens</name>
    <dbReference type="NCBI Taxonomy" id="2486417"/>
    <lineage>
        <taxon>Bacteria</taxon>
        <taxon>Bacillati</taxon>
        <taxon>Actinomycetota</taxon>
        <taxon>Actinomycetes</taxon>
        <taxon>Kitasatosporales</taxon>
        <taxon>Streptomycetaceae</taxon>
        <taxon>Streptomyces</taxon>
    </lineage>
</organism>
<dbReference type="PANTHER" id="PTHR43585:SF2">
    <property type="entry name" value="ATP-GRASP ENZYME FSQD"/>
    <property type="match status" value="1"/>
</dbReference>
<evidence type="ECO:0000256" key="3">
    <source>
        <dbReference type="ARBA" id="ARBA00022840"/>
    </source>
</evidence>
<protein>
    <submittedName>
        <fullName evidence="6">ATP-grasp domain-containing protein</fullName>
    </submittedName>
</protein>
<evidence type="ECO:0000313" key="6">
    <source>
        <dbReference type="EMBL" id="RNF83422.1"/>
    </source>
</evidence>
<feature type="domain" description="ATP-grasp" evidence="5">
    <location>
        <begin position="124"/>
        <end position="327"/>
    </location>
</feature>
<dbReference type="InterPro" id="IPR052032">
    <property type="entry name" value="ATP-dep_AA_Ligase"/>
</dbReference>
<dbReference type="PROSITE" id="PS50975">
    <property type="entry name" value="ATP_GRASP"/>
    <property type="match status" value="1"/>
</dbReference>
<keyword evidence="3 4" id="KW-0067">ATP-binding</keyword>
<dbReference type="GO" id="GO:0016874">
    <property type="term" value="F:ligase activity"/>
    <property type="evidence" value="ECO:0007669"/>
    <property type="project" value="UniProtKB-KW"/>
</dbReference>
<dbReference type="GO" id="GO:0005524">
    <property type="term" value="F:ATP binding"/>
    <property type="evidence" value="ECO:0007669"/>
    <property type="project" value="UniProtKB-UniRule"/>
</dbReference>
<evidence type="ECO:0000256" key="1">
    <source>
        <dbReference type="ARBA" id="ARBA00022598"/>
    </source>
</evidence>
<dbReference type="InterPro" id="IPR011761">
    <property type="entry name" value="ATP-grasp"/>
</dbReference>
<proteinExistence type="predicted"/>
<dbReference type="Proteomes" id="UP000275401">
    <property type="component" value="Unassembled WGS sequence"/>
</dbReference>
<dbReference type="EMBL" id="RIBZ01000848">
    <property type="protein sequence ID" value="RNF83422.1"/>
    <property type="molecule type" value="Genomic_DNA"/>
</dbReference>
<keyword evidence="7" id="KW-1185">Reference proteome</keyword>
<dbReference type="Gene3D" id="3.40.50.20">
    <property type="match status" value="1"/>
</dbReference>
<dbReference type="InterPro" id="IPR013815">
    <property type="entry name" value="ATP_grasp_subdomain_1"/>
</dbReference>
<evidence type="ECO:0000256" key="4">
    <source>
        <dbReference type="PROSITE-ProRule" id="PRU00409"/>
    </source>
</evidence>
<dbReference type="AlphaFoldDB" id="A0A3M8SXJ2"/>
<name>A0A3M8SXJ2_9ACTN</name>
<reference evidence="6 7" key="1">
    <citation type="submission" date="2018-11" db="EMBL/GenBank/DDBJ databases">
        <title>The Potential of Streptomyces as Biocontrol Agents against the Tomato grey mould, Botrytis cinerea (Gray mold) Frontiers in Microbiology.</title>
        <authorList>
            <person name="Li D."/>
        </authorList>
    </citation>
    <scope>NUCLEOTIDE SEQUENCE [LARGE SCALE GENOMIC DNA]</scope>
    <source>
        <strain evidence="6 7">NEAU-LD23</strain>
    </source>
</reference>
<keyword evidence="1" id="KW-0436">Ligase</keyword>
<evidence type="ECO:0000313" key="7">
    <source>
        <dbReference type="Proteomes" id="UP000275401"/>
    </source>
</evidence>